<evidence type="ECO:0000256" key="1">
    <source>
        <dbReference type="ARBA" id="ARBA00022468"/>
    </source>
</evidence>
<dbReference type="InterPro" id="IPR027267">
    <property type="entry name" value="AH/BAR_dom_sf"/>
</dbReference>
<proteinExistence type="predicted"/>
<dbReference type="PROSITE" id="PS50238">
    <property type="entry name" value="RHOGAP"/>
    <property type="match status" value="1"/>
</dbReference>
<evidence type="ECO:0000256" key="2">
    <source>
        <dbReference type="PROSITE-ProRule" id="PRU01077"/>
    </source>
</evidence>
<feature type="region of interest" description="Disordered" evidence="3">
    <location>
        <begin position="417"/>
        <end position="561"/>
    </location>
</feature>
<evidence type="ECO:0000259" key="5">
    <source>
        <dbReference type="PROSITE" id="PS51741"/>
    </source>
</evidence>
<keyword evidence="7" id="KW-1185">Reference proteome</keyword>
<evidence type="ECO:0000313" key="6">
    <source>
        <dbReference type="EMBL" id="TID16880.1"/>
    </source>
</evidence>
<protein>
    <submittedName>
        <fullName evidence="6">RhoGAP-domain-containing protein</fullName>
    </submittedName>
</protein>
<feature type="region of interest" description="Disordered" evidence="3">
    <location>
        <begin position="69"/>
        <end position="109"/>
    </location>
</feature>
<feature type="compositionally biased region" description="Low complexity" evidence="3">
    <location>
        <begin position="95"/>
        <end position="109"/>
    </location>
</feature>
<gene>
    <name evidence="6" type="ORF">E6O75_ATG09646</name>
</gene>
<keyword evidence="1" id="KW-0343">GTPase activation</keyword>
<dbReference type="InterPro" id="IPR031160">
    <property type="entry name" value="F_BAR_dom"/>
</dbReference>
<dbReference type="STRING" id="86259.A0A4Z1P8A7"/>
<feature type="region of interest" description="Disordered" evidence="3">
    <location>
        <begin position="261"/>
        <end position="285"/>
    </location>
</feature>
<feature type="compositionally biased region" description="Pro residues" evidence="3">
    <location>
        <begin position="459"/>
        <end position="479"/>
    </location>
</feature>
<dbReference type="PROSITE" id="PS51741">
    <property type="entry name" value="F_BAR"/>
    <property type="match status" value="1"/>
</dbReference>
<dbReference type="InterPro" id="IPR008936">
    <property type="entry name" value="Rho_GTPase_activation_prot"/>
</dbReference>
<dbReference type="GO" id="GO:0005938">
    <property type="term" value="C:cell cortex"/>
    <property type="evidence" value="ECO:0007669"/>
    <property type="project" value="UniProtKB-ARBA"/>
</dbReference>
<keyword evidence="2" id="KW-0175">Coiled coil</keyword>
<dbReference type="GO" id="GO:0007165">
    <property type="term" value="P:signal transduction"/>
    <property type="evidence" value="ECO:0007669"/>
    <property type="project" value="InterPro"/>
</dbReference>
<dbReference type="SMART" id="SM00055">
    <property type="entry name" value="FCH"/>
    <property type="match status" value="1"/>
</dbReference>
<dbReference type="SUPFAM" id="SSF48350">
    <property type="entry name" value="GTPase activation domain, GAP"/>
    <property type="match status" value="1"/>
</dbReference>
<dbReference type="Pfam" id="PF00611">
    <property type="entry name" value="FCH"/>
    <property type="match status" value="1"/>
</dbReference>
<feature type="domain" description="Rho-GAP" evidence="4">
    <location>
        <begin position="569"/>
        <end position="758"/>
    </location>
</feature>
<dbReference type="Gene3D" id="1.20.1270.60">
    <property type="entry name" value="Arfaptin homology (AH) domain/BAR domain"/>
    <property type="match status" value="1"/>
</dbReference>
<dbReference type="Proteomes" id="UP000298493">
    <property type="component" value="Unassembled WGS sequence"/>
</dbReference>
<dbReference type="Gene3D" id="1.10.555.10">
    <property type="entry name" value="Rho GTPase activation protein"/>
    <property type="match status" value="1"/>
</dbReference>
<feature type="compositionally biased region" description="Basic and acidic residues" evidence="3">
    <location>
        <begin position="261"/>
        <end position="270"/>
    </location>
</feature>
<dbReference type="CDD" id="cd07652">
    <property type="entry name" value="F-BAR_Rgd1"/>
    <property type="match status" value="1"/>
</dbReference>
<dbReference type="EMBL" id="SNSC02000017">
    <property type="protein sequence ID" value="TID16880.1"/>
    <property type="molecule type" value="Genomic_DNA"/>
</dbReference>
<reference evidence="6 7" key="1">
    <citation type="submission" date="2019-04" db="EMBL/GenBank/DDBJ databases">
        <title>High contiguity whole genome sequence and gene annotation resource for two Venturia nashicola isolates.</title>
        <authorList>
            <person name="Prokchorchik M."/>
            <person name="Won K."/>
            <person name="Lee Y."/>
            <person name="Choi E.D."/>
            <person name="Segonzac C."/>
            <person name="Sohn K.H."/>
        </authorList>
    </citation>
    <scope>NUCLEOTIDE SEQUENCE [LARGE SCALE GENOMIC DNA]</scope>
    <source>
        <strain evidence="6 7">PRI2</strain>
    </source>
</reference>
<dbReference type="SUPFAM" id="SSF103657">
    <property type="entry name" value="BAR/IMD domain-like"/>
    <property type="match status" value="1"/>
</dbReference>
<dbReference type="Pfam" id="PF00620">
    <property type="entry name" value="RhoGAP"/>
    <property type="match status" value="1"/>
</dbReference>
<dbReference type="AlphaFoldDB" id="A0A4Z1P8A7"/>
<feature type="region of interest" description="Disordered" evidence="3">
    <location>
        <begin position="160"/>
        <end position="182"/>
    </location>
</feature>
<comment type="caution">
    <text evidence="6">The sequence shown here is derived from an EMBL/GenBank/DDBJ whole genome shotgun (WGS) entry which is preliminary data.</text>
</comment>
<dbReference type="FunFam" id="1.20.1270.60:FF:000063">
    <property type="entry name" value="Rho GTPase activator"/>
    <property type="match status" value="1"/>
</dbReference>
<sequence>MQYNAHLRRGPVPQATTGLASFGRGIARRIRVHVKPPNVVERDLKKHRKSSLGTNLSNPLLPIMQDPERAVGSESDPFHAGAGLNGSGESHEKPAPLTAATAPPAAGLDDASKKAVDNVLYSDIGVSTLLNRLKQSLSSLKAFSTFLKKRSNVEDEHAKELRKLSRATSSDIRSPESRQDSYSRQFEAVNNLHERMAENGLQFALNLHQMHEDLNQLAFDLEKGRKHWKQTGLSAEKKVSDAETQLEKAKQKYESLAEDLDGVKTGDKSGGRHFGLRGPKSAEQREEELQKRLQLADQDYQAKVQYAQQERQQLLSTHRPQAIKAIQDLVKECDSGLSLQMQKLATFNERLLLGNGLLISPLNDANGPQQKSMRDLVSEIDNDSDFSSYVKSFSGKIPGRGVDLEYKKHPTLTRANIAPAAAVQQPYKQPEPALKPMPAPPINDYSTSHDTSPRQPQLPTQPPPQFPIQPYAAQPPPPQSYAASGAPVLQAPSFDSYSHESFAPDRSMHQQGSSSDDYRAPPPQQQQYPASTAPGTYGRAPYPTGNGGPLPPMGMGAHSGRPDTRVFGLSLDDLFNRDQSPVPLVVYQCIQAVDLFGLDHEGIYRVSGNALQVQELKAQFDRNAFNVDFRNPEAFHHDVNNPANLLKQFLRELPDPLLTSMHYSAFIEAARIPDDLLRRDKMHATINELPDPNYATLRALVLHLNRVDQHSEANRMTPTNLAVVFAPTLMGPHSGPMSEAGLQPKVIETILHNALQIFDDD</sequence>
<evidence type="ECO:0000256" key="3">
    <source>
        <dbReference type="SAM" id="MobiDB-lite"/>
    </source>
</evidence>
<dbReference type="GO" id="GO:0005096">
    <property type="term" value="F:GTPase activator activity"/>
    <property type="evidence" value="ECO:0007669"/>
    <property type="project" value="UniProtKB-KW"/>
</dbReference>
<dbReference type="SMART" id="SM00324">
    <property type="entry name" value="RhoGAP"/>
    <property type="match status" value="1"/>
</dbReference>
<dbReference type="InterPro" id="IPR050729">
    <property type="entry name" value="Rho-GAP"/>
</dbReference>
<organism evidence="6 7">
    <name type="scientific">Venturia nashicola</name>
    <dbReference type="NCBI Taxonomy" id="86259"/>
    <lineage>
        <taxon>Eukaryota</taxon>
        <taxon>Fungi</taxon>
        <taxon>Dikarya</taxon>
        <taxon>Ascomycota</taxon>
        <taxon>Pezizomycotina</taxon>
        <taxon>Dothideomycetes</taxon>
        <taxon>Pleosporomycetidae</taxon>
        <taxon>Venturiales</taxon>
        <taxon>Venturiaceae</taxon>
        <taxon>Venturia</taxon>
    </lineage>
</organism>
<evidence type="ECO:0000313" key="7">
    <source>
        <dbReference type="Proteomes" id="UP000298493"/>
    </source>
</evidence>
<feature type="domain" description="F-BAR" evidence="5">
    <location>
        <begin position="114"/>
        <end position="385"/>
    </location>
</feature>
<dbReference type="PANTHER" id="PTHR23176">
    <property type="entry name" value="RHO/RAC/CDC GTPASE-ACTIVATING PROTEIN"/>
    <property type="match status" value="1"/>
</dbReference>
<dbReference type="InterPro" id="IPR000198">
    <property type="entry name" value="RhoGAP_dom"/>
</dbReference>
<accession>A0A4Z1P8A7</accession>
<dbReference type="PANTHER" id="PTHR23176:SF136">
    <property type="entry name" value="RHO GTPASE ACTIVATOR (RGD1)"/>
    <property type="match status" value="1"/>
</dbReference>
<name>A0A4Z1P8A7_9PEZI</name>
<evidence type="ECO:0000259" key="4">
    <source>
        <dbReference type="PROSITE" id="PS50238"/>
    </source>
</evidence>
<dbReference type="InterPro" id="IPR001060">
    <property type="entry name" value="FCH_dom"/>
</dbReference>